<comment type="caution">
    <text evidence="1">The sequence shown here is derived from an EMBL/GenBank/DDBJ whole genome shotgun (WGS) entry which is preliminary data.</text>
</comment>
<name>A0ABV4X4T5_9CYAN</name>
<evidence type="ECO:0000313" key="1">
    <source>
        <dbReference type="EMBL" id="MFB2877785.1"/>
    </source>
</evidence>
<protein>
    <recommendedName>
        <fullName evidence="3">DUF928 domain-containing protein</fullName>
    </recommendedName>
</protein>
<dbReference type="RefSeq" id="WP_413270878.1">
    <property type="nucleotide sequence ID" value="NZ_JBHFNQ010000101.1"/>
</dbReference>
<organism evidence="1 2">
    <name type="scientific">Floridaenema aerugineum BLCC-F46</name>
    <dbReference type="NCBI Taxonomy" id="3153654"/>
    <lineage>
        <taxon>Bacteria</taxon>
        <taxon>Bacillati</taxon>
        <taxon>Cyanobacteriota</taxon>
        <taxon>Cyanophyceae</taxon>
        <taxon>Oscillatoriophycideae</taxon>
        <taxon>Aerosakkonematales</taxon>
        <taxon>Aerosakkonemataceae</taxon>
        <taxon>Floridanema</taxon>
        <taxon>Floridanema aerugineum</taxon>
    </lineage>
</organism>
<reference evidence="1 2" key="1">
    <citation type="submission" date="2024-09" db="EMBL/GenBank/DDBJ databases">
        <title>Floridaenema gen nov. (Aerosakkonemataceae, Aerosakkonematales ord. nov., Cyanobacteria) from benthic tropical and subtropical fresh waters, with the description of four new species.</title>
        <authorList>
            <person name="Moretto J.A."/>
            <person name="Berthold D.E."/>
            <person name="Lefler F.W."/>
            <person name="Huang I.-S."/>
            <person name="Laughinghouse H. IV."/>
        </authorList>
    </citation>
    <scope>NUCLEOTIDE SEQUENCE [LARGE SCALE GENOMIC DNA]</scope>
    <source>
        <strain evidence="1 2">BLCC-F46</strain>
    </source>
</reference>
<evidence type="ECO:0008006" key="3">
    <source>
        <dbReference type="Google" id="ProtNLM"/>
    </source>
</evidence>
<evidence type="ECO:0000313" key="2">
    <source>
        <dbReference type="Proteomes" id="UP001576774"/>
    </source>
</evidence>
<proteinExistence type="predicted"/>
<accession>A0ABV4X4T5</accession>
<sequence length="261" mass="29461">MKNINCLNRLFWVLSLSLIISSTLGFGFSFERRSASAFLLAELRQTTWVRGWHNLFGKRRPVPPPPVPPTNGGSRPTEEVCPIAPLAVSASNSSILTTAIVWSDRPTFVWDGEAEKIGVRVRGSENILWSQPVSGTNRVTYKGEPLQPNRVYEWLVLSSNDRVKRFIPFRIVTAQESDRINQALQQLNQQLAIKKITGEAATLRRAEFFANQKIDNQPLWSEFWQEVLSVQTPSDKLTTWTRETVTLLCKPVNAAPNTNSL</sequence>
<dbReference type="Proteomes" id="UP001576774">
    <property type="component" value="Unassembled WGS sequence"/>
</dbReference>
<gene>
    <name evidence="1" type="ORF">ACE1CC_13100</name>
</gene>
<keyword evidence="2" id="KW-1185">Reference proteome</keyword>
<dbReference type="EMBL" id="JBHFNQ010000101">
    <property type="protein sequence ID" value="MFB2877785.1"/>
    <property type="molecule type" value="Genomic_DNA"/>
</dbReference>